<dbReference type="Proteomes" id="UP000007635">
    <property type="component" value="Chromosome IX"/>
</dbReference>
<evidence type="ECO:0000256" key="7">
    <source>
        <dbReference type="RuleBase" id="RU361228"/>
    </source>
</evidence>
<keyword evidence="8" id="KW-1133">Transmembrane helix</keyword>
<dbReference type="InterPro" id="IPR050999">
    <property type="entry name" value="ADP-ribosyltransferase_ARG"/>
</dbReference>
<feature type="signal peptide" evidence="7">
    <location>
        <begin position="1"/>
        <end position="19"/>
    </location>
</feature>
<dbReference type="PANTHER" id="PTHR10339">
    <property type="entry name" value="ADP-RIBOSYLTRANSFERASE"/>
    <property type="match status" value="1"/>
</dbReference>
<evidence type="ECO:0000256" key="8">
    <source>
        <dbReference type="SAM" id="Phobius"/>
    </source>
</evidence>
<evidence type="ECO:0000256" key="5">
    <source>
        <dbReference type="ARBA" id="ARBA00022857"/>
    </source>
</evidence>
<organism evidence="9 10">
    <name type="scientific">Gasterosteus aculeatus aculeatus</name>
    <name type="common">three-spined stickleback</name>
    <dbReference type="NCBI Taxonomy" id="481459"/>
    <lineage>
        <taxon>Eukaryota</taxon>
        <taxon>Metazoa</taxon>
        <taxon>Chordata</taxon>
        <taxon>Craniata</taxon>
        <taxon>Vertebrata</taxon>
        <taxon>Euteleostomi</taxon>
        <taxon>Actinopterygii</taxon>
        <taxon>Neopterygii</taxon>
        <taxon>Teleostei</taxon>
        <taxon>Neoteleostei</taxon>
        <taxon>Acanthomorphata</taxon>
        <taxon>Eupercaria</taxon>
        <taxon>Perciformes</taxon>
        <taxon>Cottioidei</taxon>
        <taxon>Gasterosteales</taxon>
        <taxon>Gasterosteidae</taxon>
        <taxon>Gasterosteus</taxon>
    </lineage>
</organism>
<evidence type="ECO:0000313" key="10">
    <source>
        <dbReference type="Proteomes" id="UP000007635"/>
    </source>
</evidence>
<dbReference type="GO" id="GO:0003950">
    <property type="term" value="F:NAD+ poly-ADP-ribosyltransferase activity"/>
    <property type="evidence" value="ECO:0007669"/>
    <property type="project" value="TreeGrafter"/>
</dbReference>
<name>G3Q0E0_GASAC</name>
<dbReference type="STRING" id="69293.ENSGACP00000023332"/>
<evidence type="ECO:0000256" key="1">
    <source>
        <dbReference type="ARBA" id="ARBA00009558"/>
    </source>
</evidence>
<reference evidence="9" key="2">
    <citation type="submission" date="2025-08" db="UniProtKB">
        <authorList>
            <consortium name="Ensembl"/>
        </authorList>
    </citation>
    <scope>IDENTIFICATION</scope>
</reference>
<evidence type="ECO:0000256" key="4">
    <source>
        <dbReference type="ARBA" id="ARBA00022695"/>
    </source>
</evidence>
<keyword evidence="10" id="KW-1185">Reference proteome</keyword>
<keyword evidence="8" id="KW-0472">Membrane</keyword>
<evidence type="ECO:0000313" key="9">
    <source>
        <dbReference type="Ensembl" id="ENSGACP00000023332.2"/>
    </source>
</evidence>
<dbReference type="GeneTree" id="ENSGT00940000173396"/>
<dbReference type="eggNOG" id="ENOG502S42G">
    <property type="taxonomic scope" value="Eukaryota"/>
</dbReference>
<dbReference type="GO" id="GO:0106274">
    <property type="term" value="F:NAD+-protein-arginine ADP-ribosyltransferase activity"/>
    <property type="evidence" value="ECO:0007669"/>
    <property type="project" value="UniProtKB-EC"/>
</dbReference>
<comment type="catalytic activity">
    <reaction evidence="6 7">
        <text>L-arginyl-[protein] + NAD(+) = N(omega)-(ADP-D-ribosyl)-L-arginyl-[protein] + nicotinamide + H(+)</text>
        <dbReference type="Rhea" id="RHEA:19149"/>
        <dbReference type="Rhea" id="RHEA-COMP:10532"/>
        <dbReference type="Rhea" id="RHEA-COMP:15087"/>
        <dbReference type="ChEBI" id="CHEBI:15378"/>
        <dbReference type="ChEBI" id="CHEBI:17154"/>
        <dbReference type="ChEBI" id="CHEBI:29965"/>
        <dbReference type="ChEBI" id="CHEBI:57540"/>
        <dbReference type="ChEBI" id="CHEBI:142554"/>
        <dbReference type="EC" id="2.4.2.31"/>
    </reaction>
</comment>
<dbReference type="SUPFAM" id="SSF56399">
    <property type="entry name" value="ADP-ribosylation"/>
    <property type="match status" value="1"/>
</dbReference>
<dbReference type="Ensembl" id="ENSGACT00000023378.2">
    <property type="protein sequence ID" value="ENSGACP00000023332.2"/>
    <property type="gene ID" value="ENSGACG00000017657.2"/>
</dbReference>
<dbReference type="Bgee" id="ENSGACG00000017657">
    <property type="expression patterns" value="Expressed in heart and 12 other cell types or tissues"/>
</dbReference>
<feature type="chain" id="PRO_5043109654" description="NAD(P)(+)--arginine ADP-ribosyltransferase" evidence="7">
    <location>
        <begin position="20"/>
        <end position="280"/>
    </location>
</feature>
<accession>G3Q0E0</accession>
<dbReference type="OMA" id="SPAEEFT"/>
<keyword evidence="8" id="KW-0812">Transmembrane</keyword>
<feature type="transmembrane region" description="Helical" evidence="8">
    <location>
        <begin position="261"/>
        <end position="278"/>
    </location>
</feature>
<keyword evidence="2 7" id="KW-0328">Glycosyltransferase</keyword>
<dbReference type="EC" id="2.4.2.31" evidence="7"/>
<dbReference type="InterPro" id="IPR000768">
    <property type="entry name" value="ART"/>
</dbReference>
<protein>
    <recommendedName>
        <fullName evidence="7">NAD(P)(+)--arginine ADP-ribosyltransferase</fullName>
        <ecNumber evidence="7">2.4.2.31</ecNumber>
    </recommendedName>
    <alternativeName>
        <fullName evidence="7">Mono(ADP-ribosyl)transferase</fullName>
    </alternativeName>
</protein>
<dbReference type="InParanoid" id="G3Q0E0"/>
<dbReference type="PRINTS" id="PR00970">
    <property type="entry name" value="RIBTRNSFRASE"/>
</dbReference>
<keyword evidence="7" id="KW-0732">Signal</keyword>
<dbReference type="Gene3D" id="3.90.176.10">
    <property type="entry name" value="Toxin ADP-ribosyltransferase, Chain A, domain 1"/>
    <property type="match status" value="1"/>
</dbReference>
<keyword evidence="5 7" id="KW-0521">NADP</keyword>
<keyword evidence="3 7" id="KW-0808">Transferase</keyword>
<dbReference type="Pfam" id="PF01129">
    <property type="entry name" value="ART"/>
    <property type="match status" value="1"/>
</dbReference>
<dbReference type="FunCoup" id="G3Q0E0">
    <property type="interactions" value="41"/>
</dbReference>
<proteinExistence type="inferred from homology"/>
<dbReference type="GO" id="GO:0016779">
    <property type="term" value="F:nucleotidyltransferase activity"/>
    <property type="evidence" value="ECO:0007669"/>
    <property type="project" value="UniProtKB-KW"/>
</dbReference>
<comment type="similarity">
    <text evidence="1 7">Belongs to the Arg-specific ADP-ribosyltransferase family.</text>
</comment>
<evidence type="ECO:0000256" key="6">
    <source>
        <dbReference type="ARBA" id="ARBA00047597"/>
    </source>
</evidence>
<evidence type="ECO:0000256" key="2">
    <source>
        <dbReference type="ARBA" id="ARBA00022676"/>
    </source>
</evidence>
<reference evidence="9 10" key="1">
    <citation type="journal article" date="2021" name="G3 (Bethesda)">
        <title>Improved contiguity of the threespine stickleback genome using long-read sequencing.</title>
        <authorList>
            <person name="Nath S."/>
            <person name="Shaw D.E."/>
            <person name="White M.A."/>
        </authorList>
    </citation>
    <scope>NUCLEOTIDE SEQUENCE [LARGE SCALE GENOMIC DNA]</scope>
    <source>
        <strain evidence="9 10">Lake Benthic</strain>
    </source>
</reference>
<keyword evidence="7" id="KW-0520">NAD</keyword>
<keyword evidence="4" id="KW-0548">Nucleotidyltransferase</keyword>
<reference evidence="9" key="3">
    <citation type="submission" date="2025-09" db="UniProtKB">
        <authorList>
            <consortium name="Ensembl"/>
        </authorList>
    </citation>
    <scope>IDENTIFICATION</scope>
</reference>
<dbReference type="AlphaFoldDB" id="G3Q0E0"/>
<evidence type="ECO:0000256" key="3">
    <source>
        <dbReference type="ARBA" id="ARBA00022679"/>
    </source>
</evidence>
<sequence>SFLLPSKLLLLLKIENAGTTKLLDMAPDAVDYVYDGCRKEATEKFIHSGLLEQELKNNVPFKHSWGTTCSKQIPGGTKEHTAALSAYADGSEDFTNAFDNEVKTLGVNVSTYEDRFQFKSLHFLLMDSMFLLRTKKCKPLYFVKEKEYTAQKGSKVRFGKFVKVDSSYSMLWKNDDLEGMVLFNITSCFFVNLGKNICSKDNSMSLISPAEVFTVEAVNEKIDDINESEYTEIVLQHLQLDITSDINLTVPFHLSRSRANVASQWIVVTLVALSLLIFSF</sequence>
<dbReference type="PANTHER" id="PTHR10339:SF27">
    <property type="entry name" value="NAD(P)(+)--ARGININE ADP-RIBOSYLTRANSFERASE"/>
    <property type="match status" value="1"/>
</dbReference>